<reference evidence="1" key="1">
    <citation type="submission" date="2023-03" db="EMBL/GenBank/DDBJ databases">
        <title>Massive genome expansion in bonnet fungi (Mycena s.s.) driven by repeated elements and novel gene families across ecological guilds.</title>
        <authorList>
            <consortium name="Lawrence Berkeley National Laboratory"/>
            <person name="Harder C.B."/>
            <person name="Miyauchi S."/>
            <person name="Viragh M."/>
            <person name="Kuo A."/>
            <person name="Thoen E."/>
            <person name="Andreopoulos B."/>
            <person name="Lu D."/>
            <person name="Skrede I."/>
            <person name="Drula E."/>
            <person name="Henrissat B."/>
            <person name="Morin E."/>
            <person name="Kohler A."/>
            <person name="Barry K."/>
            <person name="LaButti K."/>
            <person name="Morin E."/>
            <person name="Salamov A."/>
            <person name="Lipzen A."/>
            <person name="Mereny Z."/>
            <person name="Hegedus B."/>
            <person name="Baldrian P."/>
            <person name="Stursova M."/>
            <person name="Weitz H."/>
            <person name="Taylor A."/>
            <person name="Grigoriev I.V."/>
            <person name="Nagy L.G."/>
            <person name="Martin F."/>
            <person name="Kauserud H."/>
        </authorList>
    </citation>
    <scope>NUCLEOTIDE SEQUENCE</scope>
    <source>
        <strain evidence="1">CBHHK182m</strain>
    </source>
</reference>
<protein>
    <recommendedName>
        <fullName evidence="3">F-box domain-containing protein</fullName>
    </recommendedName>
</protein>
<dbReference type="EMBL" id="JARKIB010000017">
    <property type="protein sequence ID" value="KAJ7769911.1"/>
    <property type="molecule type" value="Genomic_DNA"/>
</dbReference>
<evidence type="ECO:0008006" key="3">
    <source>
        <dbReference type="Google" id="ProtNLM"/>
    </source>
</evidence>
<sequence>MTPSAALEGFLHLTETDVPLLETVLIGRDDDAPHGFWESLGILRAARMSEFSIPSRSFVAEVVLLRWHQLETLILGAPSPSSLASFSNEATVQAISRCPNLRCCKLWLSDLNAAFPAQSQLPVVELPFLHTLELRNRAYFPTASIPFILECLSAPNLRRLILGGAALEIENTHPLPRFLTVSTCLEELDVDIHSISASSLPESIRSLSDTLQRLVIRRGFSLSQPDFDDDTLDLLVPAAPGRAFCCPALNTLMIEGSRISDPALLRFITARMEMDGGSTLQKVLLHFDRRRTLELDLPLAPFMKAGLQVYIMYYPNDSSKLSPWCGMNNPYLPTSTSIISQSLAVRTLAVRDSESSYHQIESFLI</sequence>
<evidence type="ECO:0000313" key="2">
    <source>
        <dbReference type="Proteomes" id="UP001215598"/>
    </source>
</evidence>
<dbReference type="InterPro" id="IPR032675">
    <property type="entry name" value="LRR_dom_sf"/>
</dbReference>
<dbReference type="Proteomes" id="UP001215598">
    <property type="component" value="Unassembled WGS sequence"/>
</dbReference>
<keyword evidence="2" id="KW-1185">Reference proteome</keyword>
<name>A0AAD7JUN7_9AGAR</name>
<gene>
    <name evidence="1" type="ORF">B0H16DRAFT_1881754</name>
</gene>
<dbReference type="AlphaFoldDB" id="A0AAD7JUN7"/>
<dbReference type="SUPFAM" id="SSF52047">
    <property type="entry name" value="RNI-like"/>
    <property type="match status" value="1"/>
</dbReference>
<comment type="caution">
    <text evidence="1">The sequence shown here is derived from an EMBL/GenBank/DDBJ whole genome shotgun (WGS) entry which is preliminary data.</text>
</comment>
<accession>A0AAD7JUN7</accession>
<proteinExistence type="predicted"/>
<evidence type="ECO:0000313" key="1">
    <source>
        <dbReference type="EMBL" id="KAJ7769911.1"/>
    </source>
</evidence>
<organism evidence="1 2">
    <name type="scientific">Mycena metata</name>
    <dbReference type="NCBI Taxonomy" id="1033252"/>
    <lineage>
        <taxon>Eukaryota</taxon>
        <taxon>Fungi</taxon>
        <taxon>Dikarya</taxon>
        <taxon>Basidiomycota</taxon>
        <taxon>Agaricomycotina</taxon>
        <taxon>Agaricomycetes</taxon>
        <taxon>Agaricomycetidae</taxon>
        <taxon>Agaricales</taxon>
        <taxon>Marasmiineae</taxon>
        <taxon>Mycenaceae</taxon>
        <taxon>Mycena</taxon>
    </lineage>
</organism>
<dbReference type="Gene3D" id="3.80.10.10">
    <property type="entry name" value="Ribonuclease Inhibitor"/>
    <property type="match status" value="1"/>
</dbReference>